<protein>
    <submittedName>
        <fullName evidence="2">Uncharacterized protein</fullName>
    </submittedName>
</protein>
<proteinExistence type="predicted"/>
<feature type="transmembrane region" description="Helical" evidence="1">
    <location>
        <begin position="258"/>
        <end position="279"/>
    </location>
</feature>
<evidence type="ECO:0000313" key="3">
    <source>
        <dbReference type="Proteomes" id="UP001295794"/>
    </source>
</evidence>
<keyword evidence="1" id="KW-1133">Transmembrane helix</keyword>
<keyword evidence="1" id="KW-0472">Membrane</keyword>
<dbReference type="EMBL" id="CAVNYO010000174">
    <property type="protein sequence ID" value="CAK5271739.1"/>
    <property type="molecule type" value="Genomic_DNA"/>
</dbReference>
<feature type="transmembrane region" description="Helical" evidence="1">
    <location>
        <begin position="146"/>
        <end position="167"/>
    </location>
</feature>
<keyword evidence="1" id="KW-0812">Transmembrane</keyword>
<gene>
    <name evidence="2" type="ORF">MYCIT1_LOCUS17012</name>
</gene>
<feature type="transmembrane region" description="Helical" evidence="1">
    <location>
        <begin position="187"/>
        <end position="207"/>
    </location>
</feature>
<accession>A0AAD2H842</accession>
<feature type="transmembrane region" description="Helical" evidence="1">
    <location>
        <begin position="227"/>
        <end position="252"/>
    </location>
</feature>
<dbReference type="AlphaFoldDB" id="A0AAD2H842"/>
<evidence type="ECO:0000256" key="1">
    <source>
        <dbReference type="SAM" id="Phobius"/>
    </source>
</evidence>
<sequence length="333" mass="36676">MVKYLVAWYPFRAESTPVLTFAMGNVPLDQISLISMVVQTFLFGIFTAMFGEALRPILSRNVIEKKSVSLVLPTVSVIWLFALAHWIIDIIRLQLAFLGPHPDPVAFLSDLSTATEVSKIGMNVTVTLVADCFMIYRCWVVAHKSFLVIIVPTALWLAAGVSGSVATRLLFQLHTDREGFHDNLSPWFTTFFTSTLAANAFCTLYIAYRVLRSQLAVRGSQRLQSPVFCVVIIFLESAALYSIALVALLITFQADTNGQFVIVDSICALIGITFSMIILPTLSRSQSQVSGSRSTRPVPRMPAEGVTVSRLVEVVSDDYEMNSLPSCKHVGVA</sequence>
<feature type="transmembrane region" description="Helical" evidence="1">
    <location>
        <begin position="70"/>
        <end position="88"/>
    </location>
</feature>
<keyword evidence="3" id="KW-1185">Reference proteome</keyword>
<evidence type="ECO:0000313" key="2">
    <source>
        <dbReference type="EMBL" id="CAK5271739.1"/>
    </source>
</evidence>
<organism evidence="2 3">
    <name type="scientific">Mycena citricolor</name>
    <dbReference type="NCBI Taxonomy" id="2018698"/>
    <lineage>
        <taxon>Eukaryota</taxon>
        <taxon>Fungi</taxon>
        <taxon>Dikarya</taxon>
        <taxon>Basidiomycota</taxon>
        <taxon>Agaricomycotina</taxon>
        <taxon>Agaricomycetes</taxon>
        <taxon>Agaricomycetidae</taxon>
        <taxon>Agaricales</taxon>
        <taxon>Marasmiineae</taxon>
        <taxon>Mycenaceae</taxon>
        <taxon>Mycena</taxon>
    </lineage>
</organism>
<comment type="caution">
    <text evidence="2">The sequence shown here is derived from an EMBL/GenBank/DDBJ whole genome shotgun (WGS) entry which is preliminary data.</text>
</comment>
<feature type="transmembrane region" description="Helical" evidence="1">
    <location>
        <begin position="120"/>
        <end position="139"/>
    </location>
</feature>
<dbReference type="Proteomes" id="UP001295794">
    <property type="component" value="Unassembled WGS sequence"/>
</dbReference>
<reference evidence="2" key="1">
    <citation type="submission" date="2023-11" db="EMBL/GenBank/DDBJ databases">
        <authorList>
            <person name="De Vega J J."/>
            <person name="De Vega J J."/>
        </authorList>
    </citation>
    <scope>NUCLEOTIDE SEQUENCE</scope>
</reference>
<name>A0AAD2H842_9AGAR</name>
<feature type="transmembrane region" description="Helical" evidence="1">
    <location>
        <begin position="31"/>
        <end position="50"/>
    </location>
</feature>